<comment type="similarity">
    <text evidence="4 5">Belongs to the glutamine synthetase family.</text>
</comment>
<dbReference type="RefSeq" id="WP_283741945.1">
    <property type="nucleotide sequence ID" value="NZ_JASJEV010000014.1"/>
</dbReference>
<evidence type="ECO:0000313" key="7">
    <source>
        <dbReference type="EMBL" id="MDJ1159949.1"/>
    </source>
</evidence>
<evidence type="ECO:0000256" key="3">
    <source>
        <dbReference type="ARBA" id="ARBA00022842"/>
    </source>
</evidence>
<evidence type="ECO:0000259" key="6">
    <source>
        <dbReference type="PROSITE" id="PS51987"/>
    </source>
</evidence>
<feature type="domain" description="GS catalytic" evidence="6">
    <location>
        <begin position="133"/>
        <end position="467"/>
    </location>
</feature>
<accession>A0ABT7AKQ8</accession>
<dbReference type="Gene3D" id="3.30.590.10">
    <property type="entry name" value="Glutamine synthetase/guanido kinase, catalytic domain"/>
    <property type="match status" value="1"/>
</dbReference>
<keyword evidence="3" id="KW-0460">Magnesium</keyword>
<dbReference type="SMART" id="SM01230">
    <property type="entry name" value="Gln-synt_C"/>
    <property type="match status" value="1"/>
</dbReference>
<comment type="caution">
    <text evidence="7">The sequence shown here is derived from an EMBL/GenBank/DDBJ whole genome shotgun (WGS) entry which is preliminary data.</text>
</comment>
<dbReference type="Pfam" id="PF00120">
    <property type="entry name" value="Gln-synt_C"/>
    <property type="match status" value="1"/>
</dbReference>
<dbReference type="PROSITE" id="PS00181">
    <property type="entry name" value="GLNA_ATP"/>
    <property type="match status" value="1"/>
</dbReference>
<dbReference type="EMBL" id="JASJEV010000014">
    <property type="protein sequence ID" value="MDJ1159949.1"/>
    <property type="molecule type" value="Genomic_DNA"/>
</dbReference>
<dbReference type="SUPFAM" id="SSF54368">
    <property type="entry name" value="Glutamine synthetase, N-terminal domain"/>
    <property type="match status" value="1"/>
</dbReference>
<keyword evidence="8" id="KW-1185">Reference proteome</keyword>
<proteinExistence type="inferred from homology"/>
<dbReference type="Proteomes" id="UP001321492">
    <property type="component" value="Unassembled WGS sequence"/>
</dbReference>
<dbReference type="Gene3D" id="3.10.20.70">
    <property type="entry name" value="Glutamine synthetase, N-terminal domain"/>
    <property type="match status" value="1"/>
</dbReference>
<evidence type="ECO:0000256" key="2">
    <source>
        <dbReference type="ARBA" id="ARBA00022598"/>
    </source>
</evidence>
<reference evidence="7 8" key="1">
    <citation type="submission" date="2023-05" db="EMBL/GenBank/DDBJ databases">
        <title>Chelatococcus sp. nov., a moderately thermophilic bacterium isolated from hot spring microbial mat.</title>
        <authorList>
            <person name="Hu C.-J."/>
            <person name="Li W.-J."/>
        </authorList>
    </citation>
    <scope>NUCLEOTIDE SEQUENCE [LARGE SCALE GENOMIC DNA]</scope>
    <source>
        <strain evidence="7 8">SYSU G07232</strain>
    </source>
</reference>
<dbReference type="InterPro" id="IPR036651">
    <property type="entry name" value="Gln_synt_N_sf"/>
</dbReference>
<dbReference type="InterPro" id="IPR014746">
    <property type="entry name" value="Gln_synth/guanido_kin_cat_dom"/>
</dbReference>
<dbReference type="EC" id="6.3.1.-" evidence="7"/>
<protein>
    <submittedName>
        <fullName evidence="7">Glutamine synthetase family protein</fullName>
        <ecNumber evidence="7">6.3.1.-</ecNumber>
    </submittedName>
</protein>
<dbReference type="InterPro" id="IPR027303">
    <property type="entry name" value="Gln_synth_gly_rich_site"/>
</dbReference>
<name>A0ABT7AKQ8_9HYPH</name>
<evidence type="ECO:0000256" key="5">
    <source>
        <dbReference type="RuleBase" id="RU000384"/>
    </source>
</evidence>
<dbReference type="PROSITE" id="PS51987">
    <property type="entry name" value="GS_CATALYTIC"/>
    <property type="match status" value="1"/>
</dbReference>
<dbReference type="InterPro" id="IPR008146">
    <property type="entry name" value="Gln_synth_cat_dom"/>
</dbReference>
<evidence type="ECO:0000256" key="4">
    <source>
        <dbReference type="PROSITE-ProRule" id="PRU01331"/>
    </source>
</evidence>
<comment type="cofactor">
    <cofactor evidence="1">
        <name>Mg(2+)</name>
        <dbReference type="ChEBI" id="CHEBI:18420"/>
    </cofactor>
</comment>
<evidence type="ECO:0000256" key="1">
    <source>
        <dbReference type="ARBA" id="ARBA00001946"/>
    </source>
</evidence>
<sequence>MAKRTTTTSRKKETPRLRGAANIEEAKAFVAERGIEEIECVVPNQAGVARGKVMPVEKFFGNPVMSLPNAIFYQTIAGDYPEEELDRAVPTDSDLLLQPDFSTLCVVPWASDPTVQVLHDAYHRDGQPVENAPRNVLKRVLKLYEEKGWRPVVAPEIEFYLVKKNLDPDYPLEPPIGRSGRPEIGRQAYSIAAVNEFDDLFELIYDYSEAQGLAIDTLIHEEGAGQMEINLRHGDPLDLADQVFFFKRTIREAALQHDMYATFMAKPIARQPGSAMHIHMSLQDARTGRNVFSDRQGRPTPEFFAFIAGLQTHLPAAMPMLAPYVNSYRRMMKNSSAPINVQWGYDNRTTGLRVPPSDAAARRVENRIPSSDANPYLAMAASLACGWLGIENGLTPGEPVSGSAYDLAFDLPRGLLEAVSELEDSEALKDVLGVNFVRTYTAVKRAEFETFMEVISPWEREYLLLNV</sequence>
<gene>
    <name evidence="7" type="ORF">QNA08_17175</name>
</gene>
<dbReference type="GO" id="GO:0016874">
    <property type="term" value="F:ligase activity"/>
    <property type="evidence" value="ECO:0007669"/>
    <property type="project" value="UniProtKB-KW"/>
</dbReference>
<evidence type="ECO:0000313" key="8">
    <source>
        <dbReference type="Proteomes" id="UP001321492"/>
    </source>
</evidence>
<dbReference type="PANTHER" id="PTHR43785">
    <property type="entry name" value="GAMMA-GLUTAMYLPUTRESCINE SYNTHETASE"/>
    <property type="match status" value="1"/>
</dbReference>
<dbReference type="PANTHER" id="PTHR43785:SF3">
    <property type="entry name" value="GS CATALYTIC DOMAIN-CONTAINING PROTEIN"/>
    <property type="match status" value="1"/>
</dbReference>
<organism evidence="7 8">
    <name type="scientific">Chelatococcus albus</name>
    <dbReference type="NCBI Taxonomy" id="3047466"/>
    <lineage>
        <taxon>Bacteria</taxon>
        <taxon>Pseudomonadati</taxon>
        <taxon>Pseudomonadota</taxon>
        <taxon>Alphaproteobacteria</taxon>
        <taxon>Hyphomicrobiales</taxon>
        <taxon>Chelatococcaceae</taxon>
        <taxon>Chelatococcus</taxon>
    </lineage>
</organism>
<keyword evidence="2 7" id="KW-0436">Ligase</keyword>
<dbReference type="SUPFAM" id="SSF55931">
    <property type="entry name" value="Glutamine synthetase/guanido kinase"/>
    <property type="match status" value="1"/>
</dbReference>